<keyword evidence="4" id="KW-1185">Reference proteome</keyword>
<keyword evidence="2" id="KW-1133">Transmembrane helix</keyword>
<accession>A0A835DP99</accession>
<feature type="transmembrane region" description="Helical" evidence="2">
    <location>
        <begin position="40"/>
        <end position="60"/>
    </location>
</feature>
<reference evidence="3 4" key="1">
    <citation type="submission" date="2020-04" db="EMBL/GenBank/DDBJ databases">
        <title>Plant Genome Project.</title>
        <authorList>
            <person name="Zhang R.-G."/>
        </authorList>
    </citation>
    <scope>NUCLEOTIDE SEQUENCE [LARGE SCALE GENOMIC DNA]</scope>
    <source>
        <strain evidence="3">YNK0</strain>
        <tissue evidence="3">Leaf</tissue>
    </source>
</reference>
<dbReference type="GO" id="GO:0008495">
    <property type="term" value="F:protoheme IX farnesyltransferase activity"/>
    <property type="evidence" value="ECO:0007669"/>
    <property type="project" value="InterPro"/>
</dbReference>
<dbReference type="GO" id="GO:0016020">
    <property type="term" value="C:membrane"/>
    <property type="evidence" value="ECO:0007669"/>
    <property type="project" value="InterPro"/>
</dbReference>
<keyword evidence="1" id="KW-0808">Transferase</keyword>
<gene>
    <name evidence="3" type="ORF">HHK36_006567</name>
</gene>
<name>A0A835DP99_TETSI</name>
<keyword evidence="2" id="KW-0472">Membrane</keyword>
<keyword evidence="2" id="KW-0812">Transmembrane</keyword>
<dbReference type="GO" id="GO:0005739">
    <property type="term" value="C:mitochondrion"/>
    <property type="evidence" value="ECO:0007669"/>
    <property type="project" value="TreeGrafter"/>
</dbReference>
<evidence type="ECO:0000256" key="1">
    <source>
        <dbReference type="ARBA" id="ARBA00022679"/>
    </source>
</evidence>
<sequence>MIFGQKGKLWFLMVDKVGIERVVEEVEVKPKSRGGVTSGWFVLESTLLTLTLSAAALSFYRDRTTKSARRMFRASLLYLPAFMCGLLFHRLYENQQCLAEPNLDRLVGVPSSETQAQERETGNRQNNLRADSFIGAQAHPPVAYASVAPFPFLPAPLYSTPDL</sequence>
<dbReference type="EMBL" id="JABCRI010000004">
    <property type="protein sequence ID" value="KAF8407434.1"/>
    <property type="molecule type" value="Genomic_DNA"/>
</dbReference>
<dbReference type="GO" id="GO:0006784">
    <property type="term" value="P:heme A biosynthetic process"/>
    <property type="evidence" value="ECO:0007669"/>
    <property type="project" value="TreeGrafter"/>
</dbReference>
<dbReference type="InterPro" id="IPR006369">
    <property type="entry name" value="Protohaem_IX_farnesylTrfase"/>
</dbReference>
<dbReference type="PANTHER" id="PTHR43448">
    <property type="entry name" value="PROTOHEME IX FARNESYLTRANSFERASE, MITOCHONDRIAL"/>
    <property type="match status" value="1"/>
</dbReference>
<comment type="caution">
    <text evidence="3">The sequence shown here is derived from an EMBL/GenBank/DDBJ whole genome shotgun (WGS) entry which is preliminary data.</text>
</comment>
<proteinExistence type="predicted"/>
<organism evidence="3 4">
    <name type="scientific">Tetracentron sinense</name>
    <name type="common">Spur-leaf</name>
    <dbReference type="NCBI Taxonomy" id="13715"/>
    <lineage>
        <taxon>Eukaryota</taxon>
        <taxon>Viridiplantae</taxon>
        <taxon>Streptophyta</taxon>
        <taxon>Embryophyta</taxon>
        <taxon>Tracheophyta</taxon>
        <taxon>Spermatophyta</taxon>
        <taxon>Magnoliopsida</taxon>
        <taxon>Trochodendrales</taxon>
        <taxon>Trochodendraceae</taxon>
        <taxon>Tetracentron</taxon>
    </lineage>
</organism>
<evidence type="ECO:0000313" key="3">
    <source>
        <dbReference type="EMBL" id="KAF8407434.1"/>
    </source>
</evidence>
<dbReference type="Proteomes" id="UP000655225">
    <property type="component" value="Unassembled WGS sequence"/>
</dbReference>
<dbReference type="AlphaFoldDB" id="A0A835DP99"/>
<dbReference type="OrthoDB" id="5211at2759"/>
<dbReference type="PANTHER" id="PTHR43448:SF2">
    <property type="entry name" value="PROTOHEME IX FARNESYLTRANSFERASE, MITOCHONDRIAL"/>
    <property type="match status" value="1"/>
</dbReference>
<evidence type="ECO:0000256" key="2">
    <source>
        <dbReference type="SAM" id="Phobius"/>
    </source>
</evidence>
<feature type="transmembrane region" description="Helical" evidence="2">
    <location>
        <begin position="72"/>
        <end position="92"/>
    </location>
</feature>
<evidence type="ECO:0000313" key="4">
    <source>
        <dbReference type="Proteomes" id="UP000655225"/>
    </source>
</evidence>
<protein>
    <submittedName>
        <fullName evidence="3">Uncharacterized protein</fullName>
    </submittedName>
</protein>